<evidence type="ECO:0000256" key="1">
    <source>
        <dbReference type="SAM" id="MobiDB-lite"/>
    </source>
</evidence>
<evidence type="ECO:0000313" key="3">
    <source>
        <dbReference type="EMBL" id="CAI9089623.1"/>
    </source>
</evidence>
<keyword evidence="2" id="KW-0812">Transmembrane</keyword>
<accession>A0AAV1C4V9</accession>
<gene>
    <name evidence="3" type="ORF">OLC1_LOCUS1941</name>
</gene>
<keyword evidence="2" id="KW-0472">Membrane</keyword>
<keyword evidence="4" id="KW-1185">Reference proteome</keyword>
<dbReference type="Proteomes" id="UP001161247">
    <property type="component" value="Chromosome 1"/>
</dbReference>
<feature type="compositionally biased region" description="Pro residues" evidence="1">
    <location>
        <begin position="142"/>
        <end position="153"/>
    </location>
</feature>
<dbReference type="PANTHER" id="PTHR37189:SF4">
    <property type="entry name" value="TRANSMEMBRANE PROTEIN"/>
    <property type="match status" value="1"/>
</dbReference>
<dbReference type="EMBL" id="OX459118">
    <property type="protein sequence ID" value="CAI9089623.1"/>
    <property type="molecule type" value="Genomic_DNA"/>
</dbReference>
<protein>
    <submittedName>
        <fullName evidence="3">OLC1v1024229C1</fullName>
    </submittedName>
</protein>
<evidence type="ECO:0000256" key="2">
    <source>
        <dbReference type="SAM" id="Phobius"/>
    </source>
</evidence>
<feature type="compositionally biased region" description="Polar residues" evidence="1">
    <location>
        <begin position="162"/>
        <end position="175"/>
    </location>
</feature>
<evidence type="ECO:0000313" key="4">
    <source>
        <dbReference type="Proteomes" id="UP001161247"/>
    </source>
</evidence>
<proteinExistence type="predicted"/>
<dbReference type="AlphaFoldDB" id="A0AAV1C4V9"/>
<keyword evidence="2" id="KW-1133">Transmembrane helix</keyword>
<sequence length="181" mass="20000">MDRCCRLNVGVLCLSYFITVSLVVFTRSDGRYLRPSDHGLAYQEPSAQPAAKGDSPPEMLSFFNGGNSSPALPEARNFTDARGGIGGQTWWNDRERRMSRDAHRKRVREVLLITSLVCGLAGVVLLAASAFVLVVRYRRQRQPPPPTLSPPPQQLGVEWSKQKSLSTRESTSALANTAAWK</sequence>
<organism evidence="3 4">
    <name type="scientific">Oldenlandia corymbosa var. corymbosa</name>
    <dbReference type="NCBI Taxonomy" id="529605"/>
    <lineage>
        <taxon>Eukaryota</taxon>
        <taxon>Viridiplantae</taxon>
        <taxon>Streptophyta</taxon>
        <taxon>Embryophyta</taxon>
        <taxon>Tracheophyta</taxon>
        <taxon>Spermatophyta</taxon>
        <taxon>Magnoliopsida</taxon>
        <taxon>eudicotyledons</taxon>
        <taxon>Gunneridae</taxon>
        <taxon>Pentapetalae</taxon>
        <taxon>asterids</taxon>
        <taxon>lamiids</taxon>
        <taxon>Gentianales</taxon>
        <taxon>Rubiaceae</taxon>
        <taxon>Rubioideae</taxon>
        <taxon>Spermacoceae</taxon>
        <taxon>Hedyotis-Oldenlandia complex</taxon>
        <taxon>Oldenlandia</taxon>
    </lineage>
</organism>
<name>A0AAV1C4V9_OLDCO</name>
<feature type="transmembrane region" description="Helical" evidence="2">
    <location>
        <begin position="7"/>
        <end position="26"/>
    </location>
</feature>
<reference evidence="3" key="1">
    <citation type="submission" date="2023-03" db="EMBL/GenBank/DDBJ databases">
        <authorList>
            <person name="Julca I."/>
        </authorList>
    </citation>
    <scope>NUCLEOTIDE SEQUENCE</scope>
</reference>
<dbReference type="PANTHER" id="PTHR37189">
    <property type="entry name" value="CONCANAVALIN A-LIKE LECTIN/GLUCANASE DOMAIN-CONTAINING PROTEIN-RELATED"/>
    <property type="match status" value="1"/>
</dbReference>
<feature type="transmembrane region" description="Helical" evidence="2">
    <location>
        <begin position="110"/>
        <end position="135"/>
    </location>
</feature>
<feature type="region of interest" description="Disordered" evidence="1">
    <location>
        <begin position="141"/>
        <end position="181"/>
    </location>
</feature>